<comment type="caution">
    <text evidence="18">The sequence shown here is derived from an EMBL/GenBank/DDBJ whole genome shotgun (WGS) entry which is preliminary data.</text>
</comment>
<feature type="transmembrane region" description="Helical" evidence="14">
    <location>
        <begin position="170"/>
        <end position="190"/>
    </location>
</feature>
<evidence type="ECO:0000256" key="12">
    <source>
        <dbReference type="PROSITE-ProRule" id="PRU00110"/>
    </source>
</evidence>
<name>A3V745_9RHOB</name>
<dbReference type="InterPro" id="IPR008207">
    <property type="entry name" value="Sig_transdc_His_kin_Hpt_dom"/>
</dbReference>
<feature type="modified residue" description="4-aspartylphosphate" evidence="13">
    <location>
        <position position="515"/>
    </location>
</feature>
<dbReference type="InterPro" id="IPR011006">
    <property type="entry name" value="CheY-like_superfamily"/>
</dbReference>
<gene>
    <name evidence="18" type="ORF">SKA53_08146</name>
</gene>
<dbReference type="PROSITE" id="PS50109">
    <property type="entry name" value="HIS_KIN"/>
    <property type="match status" value="1"/>
</dbReference>
<feature type="domain" description="Histidine kinase" evidence="15">
    <location>
        <begin position="229"/>
        <end position="443"/>
    </location>
</feature>
<evidence type="ECO:0000256" key="7">
    <source>
        <dbReference type="ARBA" id="ARBA00022741"/>
    </source>
</evidence>
<dbReference type="GO" id="GO:0005886">
    <property type="term" value="C:plasma membrane"/>
    <property type="evidence" value="ECO:0007669"/>
    <property type="project" value="UniProtKB-SubCell"/>
</dbReference>
<keyword evidence="19" id="KW-1185">Reference proteome</keyword>
<dbReference type="EMBL" id="AAMS01000006">
    <property type="protein sequence ID" value="EAQ06061.1"/>
    <property type="molecule type" value="Genomic_DNA"/>
</dbReference>
<organism evidence="18 19">
    <name type="scientific">Yoonia vestfoldensis SKA53</name>
    <dbReference type="NCBI Taxonomy" id="314232"/>
    <lineage>
        <taxon>Bacteria</taxon>
        <taxon>Pseudomonadati</taxon>
        <taxon>Pseudomonadota</taxon>
        <taxon>Alphaproteobacteria</taxon>
        <taxon>Rhodobacterales</taxon>
        <taxon>Paracoccaceae</taxon>
        <taxon>Yoonia</taxon>
    </lineage>
</organism>
<dbReference type="CDD" id="cd17546">
    <property type="entry name" value="REC_hyHK_CKI1_RcsC-like"/>
    <property type="match status" value="1"/>
</dbReference>
<evidence type="ECO:0000256" key="1">
    <source>
        <dbReference type="ARBA" id="ARBA00000085"/>
    </source>
</evidence>
<dbReference type="InterPro" id="IPR036890">
    <property type="entry name" value="HATPase_C_sf"/>
</dbReference>
<dbReference type="InterPro" id="IPR005467">
    <property type="entry name" value="His_kinase_dom"/>
</dbReference>
<keyword evidence="7" id="KW-0547">Nucleotide-binding</keyword>
<evidence type="ECO:0000256" key="11">
    <source>
        <dbReference type="ARBA" id="ARBA00023136"/>
    </source>
</evidence>
<evidence type="ECO:0000313" key="18">
    <source>
        <dbReference type="EMBL" id="EAQ06061.1"/>
    </source>
</evidence>
<keyword evidence="8" id="KW-0067">ATP-binding</keyword>
<evidence type="ECO:0000259" key="15">
    <source>
        <dbReference type="PROSITE" id="PS50109"/>
    </source>
</evidence>
<evidence type="ECO:0000313" key="19">
    <source>
        <dbReference type="Proteomes" id="UP000004507"/>
    </source>
</evidence>
<comment type="subcellular location">
    <subcellularLocation>
        <location evidence="2">Cell membrane</location>
        <topology evidence="2">Multi-pass membrane protein</topology>
    </subcellularLocation>
</comment>
<dbReference type="GO" id="GO:0005524">
    <property type="term" value="F:ATP binding"/>
    <property type="evidence" value="ECO:0007669"/>
    <property type="project" value="UniProtKB-KW"/>
</dbReference>
<dbReference type="Gene3D" id="3.30.565.10">
    <property type="entry name" value="Histidine kinase-like ATPase, C-terminal domain"/>
    <property type="match status" value="1"/>
</dbReference>
<dbReference type="SUPFAM" id="SSF47384">
    <property type="entry name" value="Homodimeric domain of signal transducing histidine kinase"/>
    <property type="match status" value="1"/>
</dbReference>
<dbReference type="SUPFAM" id="SSF55874">
    <property type="entry name" value="ATPase domain of HSP90 chaperone/DNA topoisomerase II/histidine kinase"/>
    <property type="match status" value="1"/>
</dbReference>
<feature type="domain" description="Response regulatory" evidence="16">
    <location>
        <begin position="466"/>
        <end position="580"/>
    </location>
</feature>
<dbReference type="eggNOG" id="COG0642">
    <property type="taxonomic scope" value="Bacteria"/>
</dbReference>
<dbReference type="AlphaFoldDB" id="A3V745"/>
<keyword evidence="5 13" id="KW-0597">Phosphoprotein</keyword>
<evidence type="ECO:0000256" key="2">
    <source>
        <dbReference type="ARBA" id="ARBA00004651"/>
    </source>
</evidence>
<evidence type="ECO:0000256" key="5">
    <source>
        <dbReference type="ARBA" id="ARBA00022553"/>
    </source>
</evidence>
<evidence type="ECO:0000256" key="9">
    <source>
        <dbReference type="ARBA" id="ARBA00022989"/>
    </source>
</evidence>
<dbReference type="Gene3D" id="1.20.120.160">
    <property type="entry name" value="HPT domain"/>
    <property type="match status" value="1"/>
</dbReference>
<evidence type="ECO:0000256" key="8">
    <source>
        <dbReference type="ARBA" id="ARBA00022840"/>
    </source>
</evidence>
<evidence type="ECO:0000256" key="4">
    <source>
        <dbReference type="ARBA" id="ARBA00022475"/>
    </source>
</evidence>
<sequence length="720" mass="77411">MVLGLAMIAATAYLFASLQDRRQVMLQSVREDAMWAVFQTNRQASRLTQLVLEAQNNPTPDAIDAVLLGFDLLYSRIALLDRGVFSDSFQSSSELRIIEAAVSQEIYELAQMIDTIAGDRTAVEDALPLILAEAQKVNTTSNDLVIATNATLNEARVASRQQAFALYQRLAVAAGVAALVFICTILLQFLDLRIISQTQKQLRELSVRNSRSAAAAEAASAAKSMFLATMSHEIRTPLNGIIGAADLLRTEDLDPAQSRRVLTIWRSGHVLLDIINDILDYSNLDANGVTFNNAPVSLPDVAGLVHDVFQARIADAGLSFDIDLPAITIMTDEIRLRQILLNLVSNAIKFTPAGSVSVRGMLLAQDGLRIEVQDSGIGIASEDHSKLFRDFSQIEGSESRPFGGTGLGLAICRRVVTGMGGRIGVESAIGRGSVFWVELPVTVLGPAAPVAVRAIPVQPDVPRDIRVLLVEDNAINREVAAALLQSFGARVVTANDGSIALDLVQLAAFDIVLMDLQMPVMDGLAATRAIRALGIDLPIIGLTANAYAEDRQRCLDAGMTDFVAKPVTRDKLGSMLRGCMTLPKPVIEKPTAPMSDTMLDMAQLHLVLDELGPDLLCDLLDQLCKDAEAVARMVKAGADRPAPNRLDEALHMLNGAAMTLGLQHAGNHCETLRLHKTSDPAALVDLVALIKQSTGAAQVAVRELAGDLRLTERQPVAKNS</sequence>
<keyword evidence="6 14" id="KW-0812">Transmembrane</keyword>
<keyword evidence="9 14" id="KW-1133">Transmembrane helix</keyword>
<evidence type="ECO:0000256" key="13">
    <source>
        <dbReference type="PROSITE-ProRule" id="PRU00169"/>
    </source>
</evidence>
<keyword evidence="4" id="KW-1003">Cell membrane</keyword>
<evidence type="ECO:0000256" key="14">
    <source>
        <dbReference type="SAM" id="Phobius"/>
    </source>
</evidence>
<dbReference type="PANTHER" id="PTHR45339">
    <property type="entry name" value="HYBRID SIGNAL TRANSDUCTION HISTIDINE KINASE J"/>
    <property type="match status" value="1"/>
</dbReference>
<keyword evidence="10" id="KW-0902">Two-component regulatory system</keyword>
<dbReference type="PROSITE" id="PS50894">
    <property type="entry name" value="HPT"/>
    <property type="match status" value="1"/>
</dbReference>
<dbReference type="CDD" id="cd00082">
    <property type="entry name" value="HisKA"/>
    <property type="match status" value="1"/>
</dbReference>
<dbReference type="SMART" id="SM00388">
    <property type="entry name" value="HisKA"/>
    <property type="match status" value="1"/>
</dbReference>
<dbReference type="Gene3D" id="3.40.50.2300">
    <property type="match status" value="1"/>
</dbReference>
<comment type="catalytic activity">
    <reaction evidence="1">
        <text>ATP + protein L-histidine = ADP + protein N-phospho-L-histidine.</text>
        <dbReference type="EC" id="2.7.13.3"/>
    </reaction>
</comment>
<dbReference type="FunFam" id="3.30.565.10:FF:000010">
    <property type="entry name" value="Sensor histidine kinase RcsC"/>
    <property type="match status" value="1"/>
</dbReference>
<dbReference type="InterPro" id="IPR001789">
    <property type="entry name" value="Sig_transdc_resp-reg_receiver"/>
</dbReference>
<evidence type="ECO:0000259" key="16">
    <source>
        <dbReference type="PROSITE" id="PS50110"/>
    </source>
</evidence>
<dbReference type="InterPro" id="IPR004358">
    <property type="entry name" value="Sig_transdc_His_kin-like_C"/>
</dbReference>
<dbReference type="SMART" id="SM00448">
    <property type="entry name" value="REC"/>
    <property type="match status" value="1"/>
</dbReference>
<dbReference type="Pfam" id="PF00072">
    <property type="entry name" value="Response_reg"/>
    <property type="match status" value="1"/>
</dbReference>
<evidence type="ECO:0000256" key="3">
    <source>
        <dbReference type="ARBA" id="ARBA00012438"/>
    </source>
</evidence>
<evidence type="ECO:0000259" key="17">
    <source>
        <dbReference type="PROSITE" id="PS50894"/>
    </source>
</evidence>
<dbReference type="PROSITE" id="PS50110">
    <property type="entry name" value="RESPONSE_REGULATORY"/>
    <property type="match status" value="1"/>
</dbReference>
<reference evidence="18 19" key="1">
    <citation type="submission" date="2006-01" db="EMBL/GenBank/DDBJ databases">
        <authorList>
            <person name="Hagstrom A."/>
            <person name="Ferriera S."/>
            <person name="Johnson J."/>
            <person name="Kravitz S."/>
            <person name="Halpern A."/>
            <person name="Remington K."/>
            <person name="Beeson K."/>
            <person name="Tran B."/>
            <person name="Rogers Y.-H."/>
            <person name="Friedman R."/>
            <person name="Venter J.C."/>
        </authorList>
    </citation>
    <scope>NUCLEOTIDE SEQUENCE [LARGE SCALE GENOMIC DNA]</scope>
    <source>
        <strain evidence="18 19">SKA53</strain>
    </source>
</reference>
<dbReference type="PRINTS" id="PR00344">
    <property type="entry name" value="BCTRLSENSOR"/>
</dbReference>
<dbReference type="SUPFAM" id="SSF52172">
    <property type="entry name" value="CheY-like"/>
    <property type="match status" value="1"/>
</dbReference>
<dbReference type="GO" id="GO:0000155">
    <property type="term" value="F:phosphorelay sensor kinase activity"/>
    <property type="evidence" value="ECO:0007669"/>
    <property type="project" value="InterPro"/>
</dbReference>
<evidence type="ECO:0000256" key="6">
    <source>
        <dbReference type="ARBA" id="ARBA00022692"/>
    </source>
</evidence>
<evidence type="ECO:0000256" key="10">
    <source>
        <dbReference type="ARBA" id="ARBA00023012"/>
    </source>
</evidence>
<dbReference type="SMART" id="SM00387">
    <property type="entry name" value="HATPase_c"/>
    <property type="match status" value="1"/>
</dbReference>
<dbReference type="InterPro" id="IPR036097">
    <property type="entry name" value="HisK_dim/P_sf"/>
</dbReference>
<dbReference type="SUPFAM" id="SSF47226">
    <property type="entry name" value="Histidine-containing phosphotransfer domain, HPT domain"/>
    <property type="match status" value="1"/>
</dbReference>
<feature type="domain" description="HPt" evidence="17">
    <location>
        <begin position="612"/>
        <end position="704"/>
    </location>
</feature>
<dbReference type="CDD" id="cd16922">
    <property type="entry name" value="HATPase_EvgS-ArcB-TorS-like"/>
    <property type="match status" value="1"/>
</dbReference>
<dbReference type="Gene3D" id="1.10.287.130">
    <property type="match status" value="1"/>
</dbReference>
<accession>A3V745</accession>
<dbReference type="Pfam" id="PF02518">
    <property type="entry name" value="HATPase_c"/>
    <property type="match status" value="1"/>
</dbReference>
<dbReference type="STRING" id="314232.SKA53_08146"/>
<dbReference type="EC" id="2.7.13.3" evidence="3"/>
<dbReference type="Pfam" id="PF00512">
    <property type="entry name" value="HisKA"/>
    <property type="match status" value="1"/>
</dbReference>
<dbReference type="HOGENOM" id="CLU_000445_114_59_5"/>
<dbReference type="InterPro" id="IPR036641">
    <property type="entry name" value="HPT_dom_sf"/>
</dbReference>
<dbReference type="InterPro" id="IPR003594">
    <property type="entry name" value="HATPase_dom"/>
</dbReference>
<proteinExistence type="predicted"/>
<dbReference type="InterPro" id="IPR003661">
    <property type="entry name" value="HisK_dim/P_dom"/>
</dbReference>
<dbReference type="PANTHER" id="PTHR45339:SF1">
    <property type="entry name" value="HYBRID SIGNAL TRANSDUCTION HISTIDINE KINASE J"/>
    <property type="match status" value="1"/>
</dbReference>
<feature type="modified residue" description="Phosphohistidine" evidence="12">
    <location>
        <position position="651"/>
    </location>
</feature>
<protein>
    <recommendedName>
        <fullName evidence="3">histidine kinase</fullName>
        <ecNumber evidence="3">2.7.13.3</ecNumber>
    </recommendedName>
</protein>
<dbReference type="Proteomes" id="UP000004507">
    <property type="component" value="Unassembled WGS sequence"/>
</dbReference>
<keyword evidence="11 14" id="KW-0472">Membrane</keyword>